<organism evidence="1 2">
    <name type="scientific">Persea americana</name>
    <name type="common">Avocado</name>
    <dbReference type="NCBI Taxonomy" id="3435"/>
    <lineage>
        <taxon>Eukaryota</taxon>
        <taxon>Viridiplantae</taxon>
        <taxon>Streptophyta</taxon>
        <taxon>Embryophyta</taxon>
        <taxon>Tracheophyta</taxon>
        <taxon>Spermatophyta</taxon>
        <taxon>Magnoliopsida</taxon>
        <taxon>Magnoliidae</taxon>
        <taxon>Laurales</taxon>
        <taxon>Lauraceae</taxon>
        <taxon>Persea</taxon>
    </lineage>
</organism>
<accession>A0ACC2L5D7</accession>
<reference evidence="1 2" key="1">
    <citation type="journal article" date="2022" name="Hortic Res">
        <title>A haplotype resolved chromosomal level avocado genome allows analysis of novel avocado genes.</title>
        <authorList>
            <person name="Nath O."/>
            <person name="Fletcher S.J."/>
            <person name="Hayward A."/>
            <person name="Shaw L.M."/>
            <person name="Masouleh A.K."/>
            <person name="Furtado A."/>
            <person name="Henry R.J."/>
            <person name="Mitter N."/>
        </authorList>
    </citation>
    <scope>NUCLEOTIDE SEQUENCE [LARGE SCALE GENOMIC DNA]</scope>
    <source>
        <strain evidence="2">cv. Hass</strain>
    </source>
</reference>
<sequence length="128" mass="14271">MSNNLGLLSDLIHRESRGRAHLQAILVGICCSEQIKEHRVDPDSALVLDREGDQIDYWWGHKDHRVPFLVKPGEGLPDLQRIDEKERVHRCTASLVVVVPSSLEKDALGSNLGASEVLLKNAEEEEGD</sequence>
<evidence type="ECO:0000313" key="1">
    <source>
        <dbReference type="EMBL" id="KAJ8628307.1"/>
    </source>
</evidence>
<proteinExistence type="predicted"/>
<dbReference type="EMBL" id="CM056814">
    <property type="protein sequence ID" value="KAJ8628307.1"/>
    <property type="molecule type" value="Genomic_DNA"/>
</dbReference>
<name>A0ACC2L5D7_PERAE</name>
<gene>
    <name evidence="1" type="ORF">MRB53_021614</name>
</gene>
<dbReference type="Proteomes" id="UP001234297">
    <property type="component" value="Chromosome 6"/>
</dbReference>
<comment type="caution">
    <text evidence="1">The sequence shown here is derived from an EMBL/GenBank/DDBJ whole genome shotgun (WGS) entry which is preliminary data.</text>
</comment>
<protein>
    <submittedName>
        <fullName evidence="1">Uncharacterized protein</fullName>
    </submittedName>
</protein>
<evidence type="ECO:0000313" key="2">
    <source>
        <dbReference type="Proteomes" id="UP001234297"/>
    </source>
</evidence>
<keyword evidence="2" id="KW-1185">Reference proteome</keyword>